<organism evidence="1 2">
    <name type="scientific">Vibrio phage vB_VspP_pVa5</name>
    <dbReference type="NCBI Taxonomy" id="1913109"/>
    <lineage>
        <taxon>Viruses</taxon>
        <taxon>Duplodnaviria</taxon>
        <taxon>Heunggongvirae</taxon>
        <taxon>Uroviricota</taxon>
        <taxon>Caudoviricetes</taxon>
        <taxon>Schitoviridae</taxon>
        <taxon>Pontosvirinae</taxon>
        <taxon>Galateavirus</taxon>
        <taxon>Galateavirus PVA5</taxon>
    </lineage>
</organism>
<proteinExistence type="predicted"/>
<gene>
    <name evidence="1" type="ORF">vBVspPpVa5_0047</name>
</gene>
<protein>
    <submittedName>
        <fullName evidence="1">Uncharacterized protein</fullName>
    </submittedName>
</protein>
<dbReference type="Proteomes" id="UP000225978">
    <property type="component" value="Segment"/>
</dbReference>
<name>A0A1J0GVB2_9CAUD</name>
<evidence type="ECO:0000313" key="2">
    <source>
        <dbReference type="Proteomes" id="UP000225978"/>
    </source>
</evidence>
<dbReference type="EMBL" id="KX889068">
    <property type="protein sequence ID" value="APC46116.1"/>
    <property type="molecule type" value="Genomic_DNA"/>
</dbReference>
<accession>A0A1J0GVB2</accession>
<sequence>MWTYPDTTTFKLESLIDPTSVWIPVTDATILRNMEDYELVDDGLTLKECYDQLSLMQILEM</sequence>
<reference evidence="1 2" key="1">
    <citation type="journal article" date="2017" name="Viruses">
        <title>Stumbling across the Same Phage: Comparative Genomics of Widespread Temperate Phages Infecting the Fish Pathogen Vibrio anguillarum.</title>
        <authorList>
            <person name="Kalatzis P.G."/>
            <person name="Rorbo N.I."/>
            <person name="Castillo D."/>
            <person name="Mauritzen J.J."/>
            <person name="Jorgensen J."/>
            <person name="Kokkari C."/>
            <person name="Zhang F."/>
            <person name="Katharios P."/>
            <person name="Middelboe M."/>
        </authorList>
    </citation>
    <scope>NUCLEOTIDE SEQUENCE [LARGE SCALE GENOMIC DNA]</scope>
</reference>
<keyword evidence="2" id="KW-1185">Reference proteome</keyword>
<evidence type="ECO:0000313" key="1">
    <source>
        <dbReference type="EMBL" id="APC46116.1"/>
    </source>
</evidence>